<feature type="region of interest" description="Disordered" evidence="1">
    <location>
        <begin position="478"/>
        <end position="538"/>
    </location>
</feature>
<feature type="compositionally biased region" description="Polar residues" evidence="1">
    <location>
        <begin position="514"/>
        <end position="528"/>
    </location>
</feature>
<feature type="compositionally biased region" description="Low complexity" evidence="1">
    <location>
        <begin position="494"/>
        <end position="513"/>
    </location>
</feature>
<keyword evidence="3" id="KW-1185">Reference proteome</keyword>
<dbReference type="STRING" id="101127.A0A1X2GEQ8"/>
<reference evidence="2 3" key="1">
    <citation type="submission" date="2016-07" db="EMBL/GenBank/DDBJ databases">
        <title>Pervasive Adenine N6-methylation of Active Genes in Fungi.</title>
        <authorList>
            <consortium name="DOE Joint Genome Institute"/>
            <person name="Mondo S.J."/>
            <person name="Dannebaum R.O."/>
            <person name="Kuo R.C."/>
            <person name="Labutti K."/>
            <person name="Haridas S."/>
            <person name="Kuo A."/>
            <person name="Salamov A."/>
            <person name="Ahrendt S.R."/>
            <person name="Lipzen A."/>
            <person name="Sullivan W."/>
            <person name="Andreopoulos W.B."/>
            <person name="Clum A."/>
            <person name="Lindquist E."/>
            <person name="Daum C."/>
            <person name="Ramamoorthy G.K."/>
            <person name="Gryganskyi A."/>
            <person name="Culley D."/>
            <person name="Magnuson J.K."/>
            <person name="James T.Y."/>
            <person name="O'Malley M.A."/>
            <person name="Stajich J.E."/>
            <person name="Spatafora J.W."/>
            <person name="Visel A."/>
            <person name="Grigoriev I.V."/>
        </authorList>
    </citation>
    <scope>NUCLEOTIDE SEQUENCE [LARGE SCALE GENOMIC DNA]</scope>
    <source>
        <strain evidence="2 3">NRRL 3301</strain>
    </source>
</reference>
<gene>
    <name evidence="2" type="ORF">DM01DRAFT_257469</name>
</gene>
<dbReference type="OrthoDB" id="2354504at2759"/>
<proteinExistence type="predicted"/>
<evidence type="ECO:0000313" key="3">
    <source>
        <dbReference type="Proteomes" id="UP000242146"/>
    </source>
</evidence>
<accession>A0A1X2GEQ8</accession>
<sequence length="580" mass="66262">MEALVRPCKQHKSKLAILTTTAGQPCRVGKADVQQGQCPPCNAAELPLSLPNKVRDTIESSYLLQSLMERAKNHWCCIGFKVAPVTIDAIQNWKSAPVPIVYCVASIALVTFLDHQADPAFVKTAAMAFYQEARQKMDDFLFDEDDDAGHQYFTDDDDDTMTPRNHMTIQSYFCLSYTSNLLRLYDQQRTWGSLASIALQLRTKDAMSGYSPLPKPILLCFLRWYYVDAWMALTLRRETLVRDHPPVDLQLALISDPEHASLYHFATMTMFMRRYIHAMRNGQLMDPKTQMPTFLYHQITEESQRWYAQLNRNNSGRRDEHLHICYNAMRLVVMFQFLHPKNPPLDDGLVKDILETNLALLGSLQELSSLGCDQSTYHHMFFAIHNVACRIYLYYRHKRPSYRDGFSPIMSKWRKFSREQLRINLCLLKSTQAYANDVYQMRDYAKMIEEKFELIDIKPLPAILPLELAHSMAQSRMDADTPLPFSPNDGIISDGGSSPVSASSWASSVCSSPTPNSQPSHCPRSSITKPVKTRKSPHVKMKEVLGLPGVSVFEWKNARRRCKKSTASPPRRQPLPNALL</sequence>
<dbReference type="EMBL" id="MCGT01000021">
    <property type="protein sequence ID" value="ORX51324.1"/>
    <property type="molecule type" value="Genomic_DNA"/>
</dbReference>
<name>A0A1X2GEQ8_9FUNG</name>
<dbReference type="AlphaFoldDB" id="A0A1X2GEQ8"/>
<organism evidence="2 3">
    <name type="scientific">Hesseltinella vesiculosa</name>
    <dbReference type="NCBI Taxonomy" id="101127"/>
    <lineage>
        <taxon>Eukaryota</taxon>
        <taxon>Fungi</taxon>
        <taxon>Fungi incertae sedis</taxon>
        <taxon>Mucoromycota</taxon>
        <taxon>Mucoromycotina</taxon>
        <taxon>Mucoromycetes</taxon>
        <taxon>Mucorales</taxon>
        <taxon>Cunninghamellaceae</taxon>
        <taxon>Hesseltinella</taxon>
    </lineage>
</organism>
<protein>
    <recommendedName>
        <fullName evidence="4">Transcription factor domain-containing protein</fullName>
    </recommendedName>
</protein>
<dbReference type="Proteomes" id="UP000242146">
    <property type="component" value="Unassembled WGS sequence"/>
</dbReference>
<dbReference type="CDD" id="cd12148">
    <property type="entry name" value="fungal_TF_MHR"/>
    <property type="match status" value="1"/>
</dbReference>
<comment type="caution">
    <text evidence="2">The sequence shown here is derived from an EMBL/GenBank/DDBJ whole genome shotgun (WGS) entry which is preliminary data.</text>
</comment>
<evidence type="ECO:0000313" key="2">
    <source>
        <dbReference type="EMBL" id="ORX51324.1"/>
    </source>
</evidence>
<evidence type="ECO:0000256" key="1">
    <source>
        <dbReference type="SAM" id="MobiDB-lite"/>
    </source>
</evidence>
<feature type="region of interest" description="Disordered" evidence="1">
    <location>
        <begin position="559"/>
        <end position="580"/>
    </location>
</feature>
<evidence type="ECO:0008006" key="4">
    <source>
        <dbReference type="Google" id="ProtNLM"/>
    </source>
</evidence>